<dbReference type="GO" id="GO:0030313">
    <property type="term" value="C:cell envelope"/>
    <property type="evidence" value="ECO:0007669"/>
    <property type="project" value="UniProtKB-SubCell"/>
</dbReference>
<dbReference type="PROSITE" id="PS00194">
    <property type="entry name" value="THIOREDOXIN_1"/>
    <property type="match status" value="1"/>
</dbReference>
<evidence type="ECO:0000313" key="7">
    <source>
        <dbReference type="Proteomes" id="UP000245370"/>
    </source>
</evidence>
<feature type="domain" description="Thioredoxin" evidence="5">
    <location>
        <begin position="20"/>
        <end position="164"/>
    </location>
</feature>
<evidence type="ECO:0000256" key="1">
    <source>
        <dbReference type="ARBA" id="ARBA00004196"/>
    </source>
</evidence>
<dbReference type="AlphaFoldDB" id="A0A2U2XE21"/>
<evidence type="ECO:0000256" key="2">
    <source>
        <dbReference type="ARBA" id="ARBA00022748"/>
    </source>
</evidence>
<dbReference type="CDD" id="cd02966">
    <property type="entry name" value="TlpA_like_family"/>
    <property type="match status" value="1"/>
</dbReference>
<dbReference type="InterPro" id="IPR036249">
    <property type="entry name" value="Thioredoxin-like_sf"/>
</dbReference>
<dbReference type="InterPro" id="IPR000866">
    <property type="entry name" value="AhpC/TSA"/>
</dbReference>
<dbReference type="PANTHER" id="PTHR42852:SF6">
    <property type="entry name" value="THIOL:DISULFIDE INTERCHANGE PROTEIN DSBE"/>
    <property type="match status" value="1"/>
</dbReference>
<keyword evidence="2" id="KW-0201">Cytochrome c-type biogenesis</keyword>
<dbReference type="RefSeq" id="WP_109358831.1">
    <property type="nucleotide sequence ID" value="NZ_QFRJ01000003.1"/>
</dbReference>
<comment type="caution">
    <text evidence="6">The sequence shown here is derived from an EMBL/GenBank/DDBJ whole genome shotgun (WGS) entry which is preliminary data.</text>
</comment>
<evidence type="ECO:0000256" key="4">
    <source>
        <dbReference type="ARBA" id="ARBA00023284"/>
    </source>
</evidence>
<organism evidence="6 7">
    <name type="scientific">Brumimicrobium oceani</name>
    <dbReference type="NCBI Taxonomy" id="2100725"/>
    <lineage>
        <taxon>Bacteria</taxon>
        <taxon>Pseudomonadati</taxon>
        <taxon>Bacteroidota</taxon>
        <taxon>Flavobacteriia</taxon>
        <taxon>Flavobacteriales</taxon>
        <taxon>Crocinitomicaceae</taxon>
        <taxon>Brumimicrobium</taxon>
    </lineage>
</organism>
<dbReference type="InterPro" id="IPR017937">
    <property type="entry name" value="Thioredoxin_CS"/>
</dbReference>
<keyword evidence="4" id="KW-0676">Redox-active center</keyword>
<reference evidence="6 7" key="2">
    <citation type="submission" date="2018-05" db="EMBL/GenBank/DDBJ databases">
        <authorList>
            <person name="Lanie J.A."/>
            <person name="Ng W.-L."/>
            <person name="Kazmierczak K.M."/>
            <person name="Andrzejewski T.M."/>
            <person name="Davidsen T.M."/>
            <person name="Wayne K.J."/>
            <person name="Tettelin H."/>
            <person name="Glass J.I."/>
            <person name="Rusch D."/>
            <person name="Podicherti R."/>
            <person name="Tsui H.-C.T."/>
            <person name="Winkler M.E."/>
        </authorList>
    </citation>
    <scope>NUCLEOTIDE SEQUENCE [LARGE SCALE GENOMIC DNA]</scope>
    <source>
        <strain evidence="6 7">C305</strain>
    </source>
</reference>
<dbReference type="OrthoDB" id="1069091at2"/>
<evidence type="ECO:0000259" key="5">
    <source>
        <dbReference type="PROSITE" id="PS51352"/>
    </source>
</evidence>
<dbReference type="Proteomes" id="UP000245370">
    <property type="component" value="Unassembled WGS sequence"/>
</dbReference>
<dbReference type="SUPFAM" id="SSF52833">
    <property type="entry name" value="Thioredoxin-like"/>
    <property type="match status" value="1"/>
</dbReference>
<dbReference type="PROSITE" id="PS51352">
    <property type="entry name" value="THIOREDOXIN_2"/>
    <property type="match status" value="1"/>
</dbReference>
<sequence length="164" mass="18680">MKNIVLLLVGFLPFLMFAQPKNGMRAIGFTLLNPEGEMVALDDYKGKVILLDFWASWCGPCRKENPNIVEAYEKYKNSKFTDGKGFVVLSVSLDREEQPWKDAIVKDKLNWEGHVWDKSKEITRKYNVRSIPHSFLIDGDGKIVAQGDALRGIGLHVEIEKLIK</sequence>
<dbReference type="PANTHER" id="PTHR42852">
    <property type="entry name" value="THIOL:DISULFIDE INTERCHANGE PROTEIN DSBE"/>
    <property type="match status" value="1"/>
</dbReference>
<keyword evidence="7" id="KW-1185">Reference proteome</keyword>
<dbReference type="EMBL" id="QFRJ01000003">
    <property type="protein sequence ID" value="PWH86023.1"/>
    <property type="molecule type" value="Genomic_DNA"/>
</dbReference>
<gene>
    <name evidence="6" type="ORF">DIT68_05565</name>
</gene>
<name>A0A2U2XE21_9FLAO</name>
<protein>
    <submittedName>
        <fullName evidence="6">TlpA family protein disulfide reductase</fullName>
    </submittedName>
</protein>
<dbReference type="GO" id="GO:0017004">
    <property type="term" value="P:cytochrome complex assembly"/>
    <property type="evidence" value="ECO:0007669"/>
    <property type="project" value="UniProtKB-KW"/>
</dbReference>
<dbReference type="Gene3D" id="3.40.30.10">
    <property type="entry name" value="Glutaredoxin"/>
    <property type="match status" value="1"/>
</dbReference>
<dbReference type="InterPro" id="IPR013766">
    <property type="entry name" value="Thioredoxin_domain"/>
</dbReference>
<dbReference type="InterPro" id="IPR050553">
    <property type="entry name" value="Thioredoxin_ResA/DsbE_sf"/>
</dbReference>
<accession>A0A2U2XE21</accession>
<evidence type="ECO:0000313" key="6">
    <source>
        <dbReference type="EMBL" id="PWH86023.1"/>
    </source>
</evidence>
<comment type="subcellular location">
    <subcellularLocation>
        <location evidence="1">Cell envelope</location>
    </subcellularLocation>
</comment>
<keyword evidence="3" id="KW-1015">Disulfide bond</keyword>
<evidence type="ECO:0000256" key="3">
    <source>
        <dbReference type="ARBA" id="ARBA00023157"/>
    </source>
</evidence>
<proteinExistence type="predicted"/>
<dbReference type="Pfam" id="PF00578">
    <property type="entry name" value="AhpC-TSA"/>
    <property type="match status" value="1"/>
</dbReference>
<reference evidence="6 7" key="1">
    <citation type="submission" date="2018-05" db="EMBL/GenBank/DDBJ databases">
        <title>Brumimicrobium oceani sp. nov., isolated from coastal sediment.</title>
        <authorList>
            <person name="Kou Y."/>
        </authorList>
    </citation>
    <scope>NUCLEOTIDE SEQUENCE [LARGE SCALE GENOMIC DNA]</scope>
    <source>
        <strain evidence="6 7">C305</strain>
    </source>
</reference>